<evidence type="ECO:0000313" key="1">
    <source>
        <dbReference type="EMBL" id="OIQ91558.1"/>
    </source>
</evidence>
<accession>A0A1J5R6F1</accession>
<proteinExistence type="predicted"/>
<dbReference type="AlphaFoldDB" id="A0A1J5R6F1"/>
<protein>
    <recommendedName>
        <fullName evidence="2">NAD-specific glutamate dehydrogenase</fullName>
    </recommendedName>
</protein>
<reference evidence="1" key="1">
    <citation type="submission" date="2016-10" db="EMBL/GenBank/DDBJ databases">
        <title>Sequence of Gallionella enrichment culture.</title>
        <authorList>
            <person name="Poehlein A."/>
            <person name="Muehling M."/>
            <person name="Daniel R."/>
        </authorList>
    </citation>
    <scope>NUCLEOTIDE SEQUENCE</scope>
</reference>
<sequence>MHGDADRARLIGNRAGDGLSDPPRGVGGELVAAAVFELVHGLHQADVAFLDEVEELQAAVGVFLGDGNDQAQVGLDHLALGLARLLLAAAHLRVDLLEVFQRNDDAGLGVDQALLQFLDGRQIARQDGGVRLVRCSEFLGPFQVELMTREGLDEIFLRHAAAVHDDAADFALVAAHLVDLAAQQIAELFDGARGETHFHQVFGDLLLGFEIAGRFVAVLVVGAAHFHEGVVHLGKALERLHLEFFQLDRTGGGGGFLVVLLGFVGEGEVDILFGHVVVRFVVRHHAVDHLVHRQLVVRDARGHGQDFSDGGGRGGNGQHHLAQAFLDALGDDDLAFAREQFDRTHLAHVHAHRVGGAAEFRIHGRQRGFGFLFRLFLARGGRAVLVEQQGLGVRGLFVHRDAHVVEHADDGFQQIRVGQIVGQVIVDFAVGQETTRLAELDKVLQALAAAAEFLFGDVGVVVTKLLEQLLFLGARGAAATGHWRGWRGAVVGLVRHGGAEIVGRQVFLWLGLFRFGLSGGLRWALRRGLELDGGRFNGLDCLGGFHRLGRGFGGFAGGWFGGG</sequence>
<evidence type="ECO:0008006" key="2">
    <source>
        <dbReference type="Google" id="ProtNLM"/>
    </source>
</evidence>
<comment type="caution">
    <text evidence="1">The sequence shown here is derived from an EMBL/GenBank/DDBJ whole genome shotgun (WGS) entry which is preliminary data.</text>
</comment>
<organism evidence="1">
    <name type="scientific">mine drainage metagenome</name>
    <dbReference type="NCBI Taxonomy" id="410659"/>
    <lineage>
        <taxon>unclassified sequences</taxon>
        <taxon>metagenomes</taxon>
        <taxon>ecological metagenomes</taxon>
    </lineage>
</organism>
<dbReference type="EMBL" id="MLJW01000255">
    <property type="protein sequence ID" value="OIQ91558.1"/>
    <property type="molecule type" value="Genomic_DNA"/>
</dbReference>
<gene>
    <name evidence="1" type="ORF">GALL_264960</name>
</gene>
<name>A0A1J5R6F1_9ZZZZ</name>